<organism evidence="2 3">
    <name type="scientific">Allorhodopirellula solitaria</name>
    <dbReference type="NCBI Taxonomy" id="2527987"/>
    <lineage>
        <taxon>Bacteria</taxon>
        <taxon>Pseudomonadati</taxon>
        <taxon>Planctomycetota</taxon>
        <taxon>Planctomycetia</taxon>
        <taxon>Pirellulales</taxon>
        <taxon>Pirellulaceae</taxon>
        <taxon>Allorhodopirellula</taxon>
    </lineage>
</organism>
<name>A0A5C5YEX2_9BACT</name>
<proteinExistence type="predicted"/>
<dbReference type="AlphaFoldDB" id="A0A5C5YEX2"/>
<evidence type="ECO:0000256" key="1">
    <source>
        <dbReference type="SAM" id="SignalP"/>
    </source>
</evidence>
<dbReference type="OrthoDB" id="239433at2"/>
<gene>
    <name evidence="2" type="ORF">CA85_15170</name>
</gene>
<keyword evidence="1" id="KW-0732">Signal</keyword>
<dbReference type="RefSeq" id="WP_146390631.1">
    <property type="nucleotide sequence ID" value="NZ_SJPK01000003.1"/>
</dbReference>
<reference evidence="2 3" key="1">
    <citation type="submission" date="2019-02" db="EMBL/GenBank/DDBJ databases">
        <title>Deep-cultivation of Planctomycetes and their phenomic and genomic characterization uncovers novel biology.</title>
        <authorList>
            <person name="Wiegand S."/>
            <person name="Jogler M."/>
            <person name="Boedeker C."/>
            <person name="Pinto D."/>
            <person name="Vollmers J."/>
            <person name="Rivas-Marin E."/>
            <person name="Kohn T."/>
            <person name="Peeters S.H."/>
            <person name="Heuer A."/>
            <person name="Rast P."/>
            <person name="Oberbeckmann S."/>
            <person name="Bunk B."/>
            <person name="Jeske O."/>
            <person name="Meyerdierks A."/>
            <person name="Storesund J.E."/>
            <person name="Kallscheuer N."/>
            <person name="Luecker S."/>
            <person name="Lage O.M."/>
            <person name="Pohl T."/>
            <person name="Merkel B.J."/>
            <person name="Hornburger P."/>
            <person name="Mueller R.-W."/>
            <person name="Bruemmer F."/>
            <person name="Labrenz M."/>
            <person name="Spormann A.M."/>
            <person name="Op Den Camp H."/>
            <person name="Overmann J."/>
            <person name="Amann R."/>
            <person name="Jetten M.S.M."/>
            <person name="Mascher T."/>
            <person name="Medema M.H."/>
            <person name="Devos D.P."/>
            <person name="Kaster A.-K."/>
            <person name="Ovreas L."/>
            <person name="Rohde M."/>
            <person name="Galperin M.Y."/>
            <person name="Jogler C."/>
        </authorList>
    </citation>
    <scope>NUCLEOTIDE SEQUENCE [LARGE SCALE GENOMIC DNA]</scope>
    <source>
        <strain evidence="2 3">CA85</strain>
    </source>
</reference>
<keyword evidence="3" id="KW-1185">Reference proteome</keyword>
<dbReference type="Proteomes" id="UP000318053">
    <property type="component" value="Unassembled WGS sequence"/>
</dbReference>
<comment type="caution">
    <text evidence="2">The sequence shown here is derived from an EMBL/GenBank/DDBJ whole genome shotgun (WGS) entry which is preliminary data.</text>
</comment>
<feature type="signal peptide" evidence="1">
    <location>
        <begin position="1"/>
        <end position="27"/>
    </location>
</feature>
<feature type="chain" id="PRO_5023132963" evidence="1">
    <location>
        <begin position="28"/>
        <end position="334"/>
    </location>
</feature>
<evidence type="ECO:0000313" key="2">
    <source>
        <dbReference type="EMBL" id="TWT73051.1"/>
    </source>
</evidence>
<sequence precursor="true">MKNHIKRIAYATAPFIALTSPASLLHADEPNDAGPRYEDDAWYDVSEWFDGNDYNPTDEAIGRWDNETFSVYEQRDGTDQDNDVESVSAEEFYGEDWDDGYGTYTDADEDGVYESFARYFDTDNDRLDDSYATYRDADGDGTYEDYEFSELGNNTEHDVRSSNVAQTTQQGLSGKAVKVSGTITEVKNVKRLREMSRLLKVEYGDGESLWVDMGGDRTMSLFEGDKFTAIGPIAKAGNKRVLMATTVEKLGLSRAITREGRKYSGTIDSTKVATVQGEKHTVAKLKTEGGKMMTVDMGVVDDSKKYQDGDQVDVTGVPVKLGDRVILIADKTTL</sequence>
<dbReference type="EMBL" id="SJPK01000003">
    <property type="protein sequence ID" value="TWT73051.1"/>
    <property type="molecule type" value="Genomic_DNA"/>
</dbReference>
<evidence type="ECO:0000313" key="3">
    <source>
        <dbReference type="Proteomes" id="UP000318053"/>
    </source>
</evidence>
<accession>A0A5C5YEX2</accession>
<protein>
    <submittedName>
        <fullName evidence="2">Uncharacterized protein</fullName>
    </submittedName>
</protein>